<sequence length="107" mass="11685">MLTGMRARYEDHHVPDMDSTVTRQSWFNFGPGTCVRRTVTGLIAYGYGMLAILDISERAIDIRWTGFTYPGPRGSGGMSISTCGSAAGTQGWQRVNTTIVHESVLLA</sequence>
<name>A0A0C3CAM8_HEBCY</name>
<proteinExistence type="predicted"/>
<evidence type="ECO:0000313" key="2">
    <source>
        <dbReference type="Proteomes" id="UP000053424"/>
    </source>
</evidence>
<dbReference type="Proteomes" id="UP000053424">
    <property type="component" value="Unassembled WGS sequence"/>
</dbReference>
<dbReference type="EMBL" id="KN831782">
    <property type="protein sequence ID" value="KIM40636.1"/>
    <property type="molecule type" value="Genomic_DNA"/>
</dbReference>
<keyword evidence="2" id="KW-1185">Reference proteome</keyword>
<dbReference type="HOGENOM" id="CLU_2210370_0_0_1"/>
<evidence type="ECO:0000313" key="1">
    <source>
        <dbReference type="EMBL" id="KIM40636.1"/>
    </source>
</evidence>
<reference evidence="2" key="2">
    <citation type="submission" date="2015-01" db="EMBL/GenBank/DDBJ databases">
        <title>Evolutionary Origins and Diversification of the Mycorrhizal Mutualists.</title>
        <authorList>
            <consortium name="DOE Joint Genome Institute"/>
            <consortium name="Mycorrhizal Genomics Consortium"/>
            <person name="Kohler A."/>
            <person name="Kuo A."/>
            <person name="Nagy L.G."/>
            <person name="Floudas D."/>
            <person name="Copeland A."/>
            <person name="Barry K.W."/>
            <person name="Cichocki N."/>
            <person name="Veneault-Fourrey C."/>
            <person name="LaButti K."/>
            <person name="Lindquist E.A."/>
            <person name="Lipzen A."/>
            <person name="Lundell T."/>
            <person name="Morin E."/>
            <person name="Murat C."/>
            <person name="Riley R."/>
            <person name="Ohm R."/>
            <person name="Sun H."/>
            <person name="Tunlid A."/>
            <person name="Henrissat B."/>
            <person name="Grigoriev I.V."/>
            <person name="Hibbett D.S."/>
            <person name="Martin F."/>
        </authorList>
    </citation>
    <scope>NUCLEOTIDE SEQUENCE [LARGE SCALE GENOMIC DNA]</scope>
    <source>
        <strain evidence="2">h7</strain>
    </source>
</reference>
<reference evidence="1 2" key="1">
    <citation type="submission" date="2014-04" db="EMBL/GenBank/DDBJ databases">
        <authorList>
            <consortium name="DOE Joint Genome Institute"/>
            <person name="Kuo A."/>
            <person name="Gay G."/>
            <person name="Dore J."/>
            <person name="Kohler A."/>
            <person name="Nagy L.G."/>
            <person name="Floudas D."/>
            <person name="Copeland A."/>
            <person name="Barry K.W."/>
            <person name="Cichocki N."/>
            <person name="Veneault-Fourrey C."/>
            <person name="LaButti K."/>
            <person name="Lindquist E.A."/>
            <person name="Lipzen A."/>
            <person name="Lundell T."/>
            <person name="Morin E."/>
            <person name="Murat C."/>
            <person name="Sun H."/>
            <person name="Tunlid A."/>
            <person name="Henrissat B."/>
            <person name="Grigoriev I.V."/>
            <person name="Hibbett D.S."/>
            <person name="Martin F."/>
            <person name="Nordberg H.P."/>
            <person name="Cantor M.N."/>
            <person name="Hua S.X."/>
        </authorList>
    </citation>
    <scope>NUCLEOTIDE SEQUENCE [LARGE SCALE GENOMIC DNA]</scope>
    <source>
        <strain evidence="2">h7</strain>
    </source>
</reference>
<dbReference type="AlphaFoldDB" id="A0A0C3CAM8"/>
<gene>
    <name evidence="1" type="ORF">M413DRAFT_165529</name>
</gene>
<organism evidence="1 2">
    <name type="scientific">Hebeloma cylindrosporum</name>
    <dbReference type="NCBI Taxonomy" id="76867"/>
    <lineage>
        <taxon>Eukaryota</taxon>
        <taxon>Fungi</taxon>
        <taxon>Dikarya</taxon>
        <taxon>Basidiomycota</taxon>
        <taxon>Agaricomycotina</taxon>
        <taxon>Agaricomycetes</taxon>
        <taxon>Agaricomycetidae</taxon>
        <taxon>Agaricales</taxon>
        <taxon>Agaricineae</taxon>
        <taxon>Hymenogastraceae</taxon>
        <taxon>Hebeloma</taxon>
    </lineage>
</organism>
<accession>A0A0C3CAM8</accession>
<protein>
    <submittedName>
        <fullName evidence="1">Uncharacterized protein</fullName>
    </submittedName>
</protein>